<gene>
    <name evidence="3" type="ORF">COS78_03555</name>
</gene>
<dbReference type="InterPro" id="IPR013078">
    <property type="entry name" value="His_Pase_superF_clade-1"/>
</dbReference>
<sequence length="195" mass="21825">MKVYITRHGESVSNAEGYIAFSYTGLSDKGMVDAKKLGERLAKDGIKIDAVYCSSLFRTLQTIDQIFKGGFKIDPKKVIVTDLVREISRLEFEGQPSTEYYAIRDSSGLDPDDFKCKGGESENDVKRRAAEFKNLIEKSGFENILVITHGHFIGRFNSLFGMKLEHTTGGGLSLLEIEGDKAEVKFWNDTSHLEL</sequence>
<dbReference type="Pfam" id="PF00300">
    <property type="entry name" value="His_Phos_1"/>
    <property type="match status" value="1"/>
</dbReference>
<dbReference type="Proteomes" id="UP000231407">
    <property type="component" value="Unassembled WGS sequence"/>
</dbReference>
<feature type="binding site" evidence="2">
    <location>
        <position position="58"/>
    </location>
    <ligand>
        <name>substrate</name>
    </ligand>
</feature>
<evidence type="ECO:0000256" key="2">
    <source>
        <dbReference type="PIRSR" id="PIRSR613078-2"/>
    </source>
</evidence>
<dbReference type="GO" id="GO:0004331">
    <property type="term" value="F:fructose-2,6-bisphosphate 2-phosphatase activity"/>
    <property type="evidence" value="ECO:0007669"/>
    <property type="project" value="TreeGrafter"/>
</dbReference>
<dbReference type="PROSITE" id="PS00175">
    <property type="entry name" value="PG_MUTASE"/>
    <property type="match status" value="1"/>
</dbReference>
<dbReference type="AlphaFoldDB" id="A0A2M7ARG2"/>
<dbReference type="CDD" id="cd07067">
    <property type="entry name" value="HP_PGM_like"/>
    <property type="match status" value="1"/>
</dbReference>
<dbReference type="SMART" id="SM00855">
    <property type="entry name" value="PGAM"/>
    <property type="match status" value="1"/>
</dbReference>
<evidence type="ECO:0000256" key="1">
    <source>
        <dbReference type="ARBA" id="ARBA00022801"/>
    </source>
</evidence>
<reference evidence="4" key="1">
    <citation type="submission" date="2017-09" db="EMBL/GenBank/DDBJ databases">
        <title>Depth-based differentiation of microbial function through sediment-hosted aquifers and enrichment of novel symbionts in the deep terrestrial subsurface.</title>
        <authorList>
            <person name="Probst A.J."/>
            <person name="Ladd B."/>
            <person name="Jarett J.K."/>
            <person name="Geller-Mcgrath D.E."/>
            <person name="Sieber C.M.K."/>
            <person name="Emerson J.B."/>
            <person name="Anantharaman K."/>
            <person name="Thomas B.C."/>
            <person name="Malmstrom R."/>
            <person name="Stieglmeier M."/>
            <person name="Klingl A."/>
            <person name="Woyke T."/>
            <person name="Ryan C.M."/>
            <person name="Banfield J.F."/>
        </authorList>
    </citation>
    <scope>NUCLEOTIDE SEQUENCE [LARGE SCALE GENOMIC DNA]</scope>
</reference>
<dbReference type="InterPro" id="IPR051695">
    <property type="entry name" value="Phosphoglycerate_Mutase"/>
</dbReference>
<dbReference type="SUPFAM" id="SSF53254">
    <property type="entry name" value="Phosphoglycerate mutase-like"/>
    <property type="match status" value="1"/>
</dbReference>
<comment type="caution">
    <text evidence="3">The sequence shown here is derived from an EMBL/GenBank/DDBJ whole genome shotgun (WGS) entry which is preliminary data.</text>
</comment>
<accession>A0A2M7ARG2</accession>
<name>A0A2M7ARG2_9BACT</name>
<evidence type="ECO:0000313" key="4">
    <source>
        <dbReference type="Proteomes" id="UP000231407"/>
    </source>
</evidence>
<evidence type="ECO:0008006" key="5">
    <source>
        <dbReference type="Google" id="ProtNLM"/>
    </source>
</evidence>
<dbReference type="Gene3D" id="3.40.50.1240">
    <property type="entry name" value="Phosphoglycerate mutase-like"/>
    <property type="match status" value="1"/>
</dbReference>
<keyword evidence="1" id="KW-0378">Hydrolase</keyword>
<protein>
    <recommendedName>
        <fullName evidence="5">Histidine phosphatase family protein</fullName>
    </recommendedName>
</protein>
<dbReference type="PANTHER" id="PTHR46517">
    <property type="entry name" value="FRUCTOSE-2,6-BISPHOSPHATASE TIGAR"/>
    <property type="match status" value="1"/>
</dbReference>
<dbReference type="InterPro" id="IPR001345">
    <property type="entry name" value="PG/BPGM_mutase_AS"/>
</dbReference>
<proteinExistence type="predicted"/>
<organism evidence="3 4">
    <name type="scientific">Candidatus Shapirobacteria bacterium CG06_land_8_20_14_3_00_40_12</name>
    <dbReference type="NCBI Taxonomy" id="1974881"/>
    <lineage>
        <taxon>Bacteria</taxon>
        <taxon>Candidatus Shapironibacteriota</taxon>
    </lineage>
</organism>
<dbReference type="GO" id="GO:0045820">
    <property type="term" value="P:negative regulation of glycolytic process"/>
    <property type="evidence" value="ECO:0007669"/>
    <property type="project" value="TreeGrafter"/>
</dbReference>
<evidence type="ECO:0000313" key="3">
    <source>
        <dbReference type="EMBL" id="PIU73218.1"/>
    </source>
</evidence>
<dbReference type="InterPro" id="IPR029033">
    <property type="entry name" value="His_PPase_superfam"/>
</dbReference>
<dbReference type="PANTHER" id="PTHR46517:SF1">
    <property type="entry name" value="FRUCTOSE-2,6-BISPHOSPHATASE TIGAR"/>
    <property type="match status" value="1"/>
</dbReference>
<dbReference type="EMBL" id="PEWA01000049">
    <property type="protein sequence ID" value="PIU73218.1"/>
    <property type="molecule type" value="Genomic_DNA"/>
</dbReference>
<dbReference type="GO" id="GO:0005829">
    <property type="term" value="C:cytosol"/>
    <property type="evidence" value="ECO:0007669"/>
    <property type="project" value="TreeGrafter"/>
</dbReference>
<dbReference type="GO" id="GO:0043456">
    <property type="term" value="P:regulation of pentose-phosphate shunt"/>
    <property type="evidence" value="ECO:0007669"/>
    <property type="project" value="TreeGrafter"/>
</dbReference>
<feature type="binding site" evidence="2">
    <location>
        <begin position="7"/>
        <end position="14"/>
    </location>
    <ligand>
        <name>substrate</name>
    </ligand>
</feature>